<feature type="transmembrane region" description="Helical" evidence="8">
    <location>
        <begin position="423"/>
        <end position="443"/>
    </location>
</feature>
<gene>
    <name evidence="9" type="ORF">C7M84_021786</name>
</gene>
<comment type="caution">
    <text evidence="9">The sequence shown here is derived from an EMBL/GenBank/DDBJ whole genome shotgun (WGS) entry which is preliminary data.</text>
</comment>
<protein>
    <submittedName>
        <fullName evidence="9">P3 protein</fullName>
    </submittedName>
</protein>
<evidence type="ECO:0000256" key="1">
    <source>
        <dbReference type="ARBA" id="ARBA00004141"/>
    </source>
</evidence>
<evidence type="ECO:0000256" key="8">
    <source>
        <dbReference type="SAM" id="Phobius"/>
    </source>
</evidence>
<dbReference type="GO" id="GO:0015293">
    <property type="term" value="F:symporter activity"/>
    <property type="evidence" value="ECO:0007669"/>
    <property type="project" value="UniProtKB-KW"/>
</dbReference>
<feature type="transmembrane region" description="Helical" evidence="8">
    <location>
        <begin position="7"/>
        <end position="32"/>
    </location>
</feature>
<evidence type="ECO:0000256" key="5">
    <source>
        <dbReference type="ARBA" id="ARBA00022989"/>
    </source>
</evidence>
<evidence type="ECO:0000256" key="4">
    <source>
        <dbReference type="ARBA" id="ARBA00022847"/>
    </source>
</evidence>
<dbReference type="Pfam" id="PF01758">
    <property type="entry name" value="SBF"/>
    <property type="match status" value="1"/>
</dbReference>
<dbReference type="InterPro" id="IPR004710">
    <property type="entry name" value="Bilac:Na_transpt"/>
</dbReference>
<dbReference type="GO" id="GO:0016020">
    <property type="term" value="C:membrane"/>
    <property type="evidence" value="ECO:0007669"/>
    <property type="project" value="UniProtKB-SubCell"/>
</dbReference>
<sequence length="495" mass="53867">MCPLYPVHLVLMYGALLVCVWVAGLGTLVGAVSRASSLGVRLNLNNTPAYALSVAEGHQETVTFYIDDLPPQAAGDILIEEIQSDHLDHIDISPSKIPLAEAESQGLLERLENNTLEGSFNVSGKFLGFTKIKFVLSNGNDEELVESEPVNVKVQRGQRVLDKIFIHVVIAMVIVAYINMGCAIDLQVIKQTLRKPVAPAIGLASQYLFMPLASYAIGYGLFGSTPEMWLGLFLTGCSPGGGGSNMWTYLLDGSLDLSVTMTFISTIGAFLALPAWVYALARTIFQDGHFSKLPYKNIAMLVVGLVLPLSIGLVIKRCSPRVALVLKRLLKPISIIFIVFMMTFGVYANLYIFAFFSWKVALAGILLPWLGFLFGAVASLVCRRSWEEAIAISIETGVQNTGLSIGILKVALQEFAPLGDITMVIPVAVATMTPIPLTIAYIAKRIRECRAKKTTYEVDCPDDYEDDMKNQLHLSPSSTSSLHKDANDNSKAVLA</sequence>
<evidence type="ECO:0000256" key="7">
    <source>
        <dbReference type="SAM" id="MobiDB-lite"/>
    </source>
</evidence>
<proteinExistence type="inferred from homology"/>
<dbReference type="PANTHER" id="PTHR10361">
    <property type="entry name" value="SODIUM-BILE ACID COTRANSPORTER"/>
    <property type="match status" value="1"/>
</dbReference>
<reference evidence="9 10" key="2">
    <citation type="submission" date="2019-01" db="EMBL/GenBank/DDBJ databases">
        <title>The decoding of complex shrimp genome reveals the adaptation for benthos swimmer, frequently molting mechanism and breeding impact on genome.</title>
        <authorList>
            <person name="Sun Y."/>
            <person name="Gao Y."/>
            <person name="Yu Y."/>
        </authorList>
    </citation>
    <scope>NUCLEOTIDE SEQUENCE [LARGE SCALE GENOMIC DNA]</scope>
    <source>
        <tissue evidence="9">Muscle</tissue>
    </source>
</reference>
<keyword evidence="4" id="KW-0769">Symport</keyword>
<feature type="transmembrane region" description="Helical" evidence="8">
    <location>
        <begin position="228"/>
        <end position="250"/>
    </location>
</feature>
<comment type="subcellular location">
    <subcellularLocation>
        <location evidence="1">Membrane</location>
        <topology evidence="1">Multi-pass membrane protein</topology>
    </subcellularLocation>
</comment>
<reference evidence="9 10" key="1">
    <citation type="submission" date="2018-04" db="EMBL/GenBank/DDBJ databases">
        <authorList>
            <person name="Zhang X."/>
            <person name="Yuan J."/>
            <person name="Li F."/>
            <person name="Xiang J."/>
        </authorList>
    </citation>
    <scope>NUCLEOTIDE SEQUENCE [LARGE SCALE GENOMIC DNA]</scope>
    <source>
        <tissue evidence="9">Muscle</tissue>
    </source>
</reference>
<comment type="similarity">
    <text evidence="2">Belongs to the bile acid:sodium symporter (BASS) (TC 2.A.28) family.</text>
</comment>
<feature type="compositionally biased region" description="Low complexity" evidence="7">
    <location>
        <begin position="472"/>
        <end position="481"/>
    </location>
</feature>
<evidence type="ECO:0000256" key="3">
    <source>
        <dbReference type="ARBA" id="ARBA00022692"/>
    </source>
</evidence>
<evidence type="ECO:0000313" key="9">
    <source>
        <dbReference type="EMBL" id="ROT60677.1"/>
    </source>
</evidence>
<dbReference type="OrthoDB" id="203097at2759"/>
<dbReference type="AlphaFoldDB" id="A0A423S945"/>
<dbReference type="PANTHER" id="PTHR10361:SF28">
    <property type="entry name" value="P3 PROTEIN-RELATED"/>
    <property type="match status" value="1"/>
</dbReference>
<dbReference type="InterPro" id="IPR038770">
    <property type="entry name" value="Na+/solute_symporter_sf"/>
</dbReference>
<feature type="transmembrane region" description="Helical" evidence="8">
    <location>
        <begin position="200"/>
        <end position="222"/>
    </location>
</feature>
<evidence type="ECO:0000256" key="2">
    <source>
        <dbReference type="ARBA" id="ARBA00006528"/>
    </source>
</evidence>
<feature type="transmembrane region" description="Helical" evidence="8">
    <location>
        <begin position="257"/>
        <end position="278"/>
    </location>
</feature>
<dbReference type="InterPro" id="IPR002657">
    <property type="entry name" value="BilAc:Na_symport/Acr3"/>
</dbReference>
<keyword evidence="4" id="KW-0813">Transport</keyword>
<evidence type="ECO:0000256" key="6">
    <source>
        <dbReference type="ARBA" id="ARBA00023136"/>
    </source>
</evidence>
<feature type="transmembrane region" description="Helical" evidence="8">
    <location>
        <begin position="298"/>
        <end position="315"/>
    </location>
</feature>
<name>A0A423S945_PENVA</name>
<keyword evidence="3 8" id="KW-0812">Transmembrane</keyword>
<organism evidence="9 10">
    <name type="scientific">Penaeus vannamei</name>
    <name type="common">Whiteleg shrimp</name>
    <name type="synonym">Litopenaeus vannamei</name>
    <dbReference type="NCBI Taxonomy" id="6689"/>
    <lineage>
        <taxon>Eukaryota</taxon>
        <taxon>Metazoa</taxon>
        <taxon>Ecdysozoa</taxon>
        <taxon>Arthropoda</taxon>
        <taxon>Crustacea</taxon>
        <taxon>Multicrustacea</taxon>
        <taxon>Malacostraca</taxon>
        <taxon>Eumalacostraca</taxon>
        <taxon>Eucarida</taxon>
        <taxon>Decapoda</taxon>
        <taxon>Dendrobranchiata</taxon>
        <taxon>Penaeoidea</taxon>
        <taxon>Penaeidae</taxon>
        <taxon>Penaeus</taxon>
    </lineage>
</organism>
<dbReference type="Proteomes" id="UP000283509">
    <property type="component" value="Unassembled WGS sequence"/>
</dbReference>
<accession>A0A423S945</accession>
<keyword evidence="10" id="KW-1185">Reference proteome</keyword>
<feature type="region of interest" description="Disordered" evidence="7">
    <location>
        <begin position="469"/>
        <end position="495"/>
    </location>
</feature>
<feature type="transmembrane region" description="Helical" evidence="8">
    <location>
        <begin position="360"/>
        <end position="382"/>
    </location>
</feature>
<evidence type="ECO:0000313" key="10">
    <source>
        <dbReference type="Proteomes" id="UP000283509"/>
    </source>
</evidence>
<keyword evidence="5 8" id="KW-1133">Transmembrane helix</keyword>
<dbReference type="Gene3D" id="1.20.1530.20">
    <property type="match status" value="1"/>
</dbReference>
<feature type="transmembrane region" description="Helical" evidence="8">
    <location>
        <begin position="164"/>
        <end position="188"/>
    </location>
</feature>
<keyword evidence="6 8" id="KW-0472">Membrane</keyword>
<dbReference type="EMBL" id="QCYY01004636">
    <property type="protein sequence ID" value="ROT60677.1"/>
    <property type="molecule type" value="Genomic_DNA"/>
</dbReference>
<feature type="transmembrane region" description="Helical" evidence="8">
    <location>
        <begin position="335"/>
        <end position="354"/>
    </location>
</feature>